<dbReference type="CDD" id="cd01650">
    <property type="entry name" value="RT_nLTR_like"/>
    <property type="match status" value="1"/>
</dbReference>
<feature type="domain" description="Reverse transcriptase" evidence="2">
    <location>
        <begin position="480"/>
        <end position="738"/>
    </location>
</feature>
<dbReference type="PROSITE" id="PS50878">
    <property type="entry name" value="RT_POL"/>
    <property type="match status" value="1"/>
</dbReference>
<feature type="compositionally biased region" description="Polar residues" evidence="1">
    <location>
        <begin position="162"/>
        <end position="171"/>
    </location>
</feature>
<reference evidence="3" key="1">
    <citation type="journal article" date="2012" name="Nat. Biotechnol.">
        <title>Draft genome sequence of pigeonpea (Cajanus cajan), an orphan legume crop of resource-poor farmers.</title>
        <authorList>
            <person name="Varshney R.K."/>
            <person name="Chen W."/>
            <person name="Li Y."/>
            <person name="Bharti A.K."/>
            <person name="Saxena R.K."/>
            <person name="Schlueter J.A."/>
            <person name="Donoghue M.T."/>
            <person name="Azam S."/>
            <person name="Fan G."/>
            <person name="Whaley A.M."/>
            <person name="Farmer A.D."/>
            <person name="Sheridan J."/>
            <person name="Iwata A."/>
            <person name="Tuteja R."/>
            <person name="Penmetsa R.V."/>
            <person name="Wu W."/>
            <person name="Upadhyaya H.D."/>
            <person name="Yang S.P."/>
            <person name="Shah T."/>
            <person name="Saxena K.B."/>
            <person name="Michael T."/>
            <person name="McCombie W.R."/>
            <person name="Yang B."/>
            <person name="Zhang G."/>
            <person name="Yang H."/>
            <person name="Wang J."/>
            <person name="Spillane C."/>
            <person name="Cook D.R."/>
            <person name="May G.D."/>
            <person name="Xu X."/>
            <person name="Jackson S.A."/>
        </authorList>
    </citation>
    <scope>NUCLEOTIDE SEQUENCE [LARGE SCALE GENOMIC DNA]</scope>
</reference>
<evidence type="ECO:0000313" key="4">
    <source>
        <dbReference type="Proteomes" id="UP000075243"/>
    </source>
</evidence>
<keyword evidence="4" id="KW-1185">Reference proteome</keyword>
<dbReference type="AlphaFoldDB" id="A0A151R869"/>
<dbReference type="InterPro" id="IPR036691">
    <property type="entry name" value="Endo/exonu/phosph_ase_sf"/>
</dbReference>
<dbReference type="SUPFAM" id="SSF56219">
    <property type="entry name" value="DNase I-like"/>
    <property type="match status" value="1"/>
</dbReference>
<dbReference type="Pfam" id="PF00078">
    <property type="entry name" value="RVT_1"/>
    <property type="match status" value="1"/>
</dbReference>
<name>A0A151R869_CAJCA</name>
<dbReference type="SUPFAM" id="SSF56672">
    <property type="entry name" value="DNA/RNA polymerases"/>
    <property type="match status" value="1"/>
</dbReference>
<dbReference type="EMBL" id="KQ483964">
    <property type="protein sequence ID" value="KYP38810.1"/>
    <property type="molecule type" value="Genomic_DNA"/>
</dbReference>
<dbReference type="InterPro" id="IPR000477">
    <property type="entry name" value="RT_dom"/>
</dbReference>
<dbReference type="Proteomes" id="UP000075243">
    <property type="component" value="Unassembled WGS sequence"/>
</dbReference>
<dbReference type="PANTHER" id="PTHR19446">
    <property type="entry name" value="REVERSE TRANSCRIPTASES"/>
    <property type="match status" value="1"/>
</dbReference>
<feature type="region of interest" description="Disordered" evidence="1">
    <location>
        <begin position="155"/>
        <end position="181"/>
    </location>
</feature>
<dbReference type="InterPro" id="IPR025558">
    <property type="entry name" value="DUF4283"/>
</dbReference>
<dbReference type="Pfam" id="PF14111">
    <property type="entry name" value="DUF4283"/>
    <property type="match status" value="1"/>
</dbReference>
<evidence type="ECO:0000313" key="3">
    <source>
        <dbReference type="EMBL" id="KYP38810.1"/>
    </source>
</evidence>
<sequence>MLDNKVQKEWAKNGVVRLVDLSQDYYLVQFASEEDYKHALFEGPWLIADHYIVVQRWRPFFTVTATQTRKIAAWIRIPGLPIELFNDRFLWRVGSKLGTMLKIDKLTSIQSRGRFARICVEIDLQKKLVSQINVLGHILKLEYEGLHSICFKQQENSHDQAQENATEQSGGQPIPDSDEQYGPWMIVRRNKKPHKSRAKISTSNSNYNSKINAEAPRVATQMVKDVTINSTYPSNIGSHKPSMMVRNVTGGKNPQSARNKDPHVPINVGKRNYAKVGVYGSPHSQFRVDLWRDIKRLATEVNGAWCLLGDFNVVLQDDERYGGTRKVCYRGDQSFREVVQELLWFQKSRCKWLEFGDRNTRYFHGTTLVRRRKNKVVKIQNELGEWIEDKAKLEALTTRFYSNLFTDSGRYEPYCLTNSFPELPQHDKDKLAIPLTQQEIFTALKRMGGLKAPGPYGFNALFYQTQWQTVGPSICELLTSIFDDPTKVAEINKTFIALIPKVDNITSLRQMRPISLCNVSYKILTKVIATRLRGIMEDFVGPNQCSFVPFRQSTDNIIITQEVIHSMKYKSGRKGWMAIKIDLEKAYDRLSWEFIRETLTDIGIPKNLIGLIWHCISSPSMQVLWNGEALSEFTPSRGIRQGDPLSPYIFVLCMERLFHLIDIAENHKLWKPIKLSKKGPPLSYLAFADDLILFSEATLDQAEIINTCMDLFCKSSGMKVSQEKTSLFLKKCGVESQE</sequence>
<gene>
    <name evidence="3" type="ORF">KK1_039912</name>
</gene>
<dbReference type="OMA" id="TIWEYIS"/>
<evidence type="ECO:0000256" key="1">
    <source>
        <dbReference type="SAM" id="MobiDB-lite"/>
    </source>
</evidence>
<dbReference type="Gramene" id="C.cajan_37768.t">
    <property type="protein sequence ID" value="C.cajan_37768.t"/>
    <property type="gene ID" value="C.cajan_37768"/>
</dbReference>
<proteinExistence type="predicted"/>
<evidence type="ECO:0000259" key="2">
    <source>
        <dbReference type="PROSITE" id="PS50878"/>
    </source>
</evidence>
<accession>A0A151R869</accession>
<protein>
    <submittedName>
        <fullName evidence="3">Transposon TX1 uncharacterized</fullName>
    </submittedName>
</protein>
<dbReference type="InterPro" id="IPR043502">
    <property type="entry name" value="DNA/RNA_pol_sf"/>
</dbReference>
<organism evidence="3 4">
    <name type="scientific">Cajanus cajan</name>
    <name type="common">Pigeon pea</name>
    <name type="synonym">Cajanus indicus</name>
    <dbReference type="NCBI Taxonomy" id="3821"/>
    <lineage>
        <taxon>Eukaryota</taxon>
        <taxon>Viridiplantae</taxon>
        <taxon>Streptophyta</taxon>
        <taxon>Embryophyta</taxon>
        <taxon>Tracheophyta</taxon>
        <taxon>Spermatophyta</taxon>
        <taxon>Magnoliopsida</taxon>
        <taxon>eudicotyledons</taxon>
        <taxon>Gunneridae</taxon>
        <taxon>Pentapetalae</taxon>
        <taxon>rosids</taxon>
        <taxon>fabids</taxon>
        <taxon>Fabales</taxon>
        <taxon>Fabaceae</taxon>
        <taxon>Papilionoideae</taxon>
        <taxon>50 kb inversion clade</taxon>
        <taxon>NPAAA clade</taxon>
        <taxon>indigoferoid/millettioid clade</taxon>
        <taxon>Phaseoleae</taxon>
        <taxon>Cajanus</taxon>
    </lineage>
</organism>